<proteinExistence type="predicted"/>
<name>A0A9N8YUW5_9GLOM</name>
<dbReference type="AlphaFoldDB" id="A0A9N8YUW5"/>
<keyword evidence="2" id="KW-1185">Reference proteome</keyword>
<evidence type="ECO:0000313" key="1">
    <source>
        <dbReference type="EMBL" id="CAG8449606.1"/>
    </source>
</evidence>
<dbReference type="OrthoDB" id="2374146at2759"/>
<dbReference type="EMBL" id="CAJVPQ010000136">
    <property type="protein sequence ID" value="CAG8449606.1"/>
    <property type="molecule type" value="Genomic_DNA"/>
</dbReference>
<reference evidence="1" key="1">
    <citation type="submission" date="2021-06" db="EMBL/GenBank/DDBJ databases">
        <authorList>
            <person name="Kallberg Y."/>
            <person name="Tangrot J."/>
            <person name="Rosling A."/>
        </authorList>
    </citation>
    <scope>NUCLEOTIDE SEQUENCE</scope>
    <source>
        <strain evidence="1">UK204</strain>
    </source>
</reference>
<comment type="caution">
    <text evidence="1">The sequence shown here is derived from an EMBL/GenBank/DDBJ whole genome shotgun (WGS) entry which is preliminary data.</text>
</comment>
<evidence type="ECO:0000313" key="2">
    <source>
        <dbReference type="Proteomes" id="UP000789570"/>
    </source>
</evidence>
<dbReference type="Proteomes" id="UP000789570">
    <property type="component" value="Unassembled WGS sequence"/>
</dbReference>
<organism evidence="1 2">
    <name type="scientific">Funneliformis caledonium</name>
    <dbReference type="NCBI Taxonomy" id="1117310"/>
    <lineage>
        <taxon>Eukaryota</taxon>
        <taxon>Fungi</taxon>
        <taxon>Fungi incertae sedis</taxon>
        <taxon>Mucoromycota</taxon>
        <taxon>Glomeromycotina</taxon>
        <taxon>Glomeromycetes</taxon>
        <taxon>Glomerales</taxon>
        <taxon>Glomeraceae</taxon>
        <taxon>Funneliformis</taxon>
    </lineage>
</organism>
<sequence>MKVHFVIFFSNVQEFECTSVYPSNEVFELFRKHSSNVKSFIITMEKPDLLTYSYNSEVGISEFISVQHSITELDFRGEHFSSFLSNHSIYNVFKTHPNISKSLRKVRISNVIYMSDILLKCADSLEDLEINFSDSRYENLSSIKVTNVRFIKLKYLRIIANSFNYGFLGFILNSGDVEDGGKSGGLEDISITTWTIRNNNCELLLDAITLRHYQSLTYLHIPIDITIKEVHEKLKDLCELCKKLKFLRFDSTVQVKEHENYSNDILQLLKKYSSLNITNFQLMGWWSLSAKDVVEFIDYRKSLNCCFKLYIDDLEDHYLLSPYIIYGILIK</sequence>
<gene>
    <name evidence="1" type="ORF">FCALED_LOCUS1138</name>
</gene>
<protein>
    <submittedName>
        <fullName evidence="1">1130_t:CDS:1</fullName>
    </submittedName>
</protein>
<accession>A0A9N8YUW5</accession>
<dbReference type="SUPFAM" id="SSF52047">
    <property type="entry name" value="RNI-like"/>
    <property type="match status" value="1"/>
</dbReference>